<dbReference type="RefSeq" id="WP_215882440.1">
    <property type="nucleotide sequence ID" value="NZ_JAAOMP010000009.1"/>
</dbReference>
<name>A0ABS5ZTV0_9PROT</name>
<evidence type="ECO:0000313" key="2">
    <source>
        <dbReference type="Proteomes" id="UP000755654"/>
    </source>
</evidence>
<keyword evidence="2" id="KW-1185">Reference proteome</keyword>
<gene>
    <name evidence="1" type="ORF">HAP95_00115</name>
</gene>
<comment type="caution">
    <text evidence="1">The sequence shown here is derived from an EMBL/GenBank/DDBJ whole genome shotgun (WGS) entry which is preliminary data.</text>
</comment>
<organism evidence="1 2">
    <name type="scientific">Acidithiobacillus sulfurivorans</name>
    <dbReference type="NCBI Taxonomy" id="1958756"/>
    <lineage>
        <taxon>Bacteria</taxon>
        <taxon>Pseudomonadati</taxon>
        <taxon>Pseudomonadota</taxon>
        <taxon>Acidithiobacillia</taxon>
        <taxon>Acidithiobacillales</taxon>
        <taxon>Acidithiobacillaceae</taxon>
        <taxon>Acidithiobacillus</taxon>
    </lineage>
</organism>
<evidence type="ECO:0000313" key="1">
    <source>
        <dbReference type="EMBL" id="MBU2758632.1"/>
    </source>
</evidence>
<dbReference type="Proteomes" id="UP000755654">
    <property type="component" value="Unassembled WGS sequence"/>
</dbReference>
<accession>A0ABS5ZTV0</accession>
<proteinExistence type="predicted"/>
<reference evidence="1 2" key="1">
    <citation type="journal article" date="2021" name="ISME J.">
        <title>Genomic evolution of the class Acidithiobacillia: deep-branching Proteobacteria living in extreme acidic conditions.</title>
        <authorList>
            <person name="Moya-Beltran A."/>
            <person name="Beard S."/>
            <person name="Rojas-Villalobos C."/>
            <person name="Issotta F."/>
            <person name="Gallardo Y."/>
            <person name="Ulloa R."/>
            <person name="Giaveno A."/>
            <person name="Degli Esposti M."/>
            <person name="Johnson D.B."/>
            <person name="Quatrini R."/>
        </authorList>
    </citation>
    <scope>NUCLEOTIDE SEQUENCE [LARGE SCALE GENOMIC DNA]</scope>
    <source>
        <strain evidence="1 2">RW2</strain>
    </source>
</reference>
<sequence>MLLKLLGRLTSLQYLKPLSTLLTLNLKTFCIRQIKVLLDKGRILFSAPIEIGPAVLMKELNRCILRRSKPENSLSELFFASIFGVAARRDKNNKNSHKGFDFREAICFLEEEFGPVTIDSYGPLPTGTWYGNSQVYFWLTRRTL</sequence>
<dbReference type="EMBL" id="JAAOMP010000009">
    <property type="protein sequence ID" value="MBU2758632.1"/>
    <property type="molecule type" value="Genomic_DNA"/>
</dbReference>
<protein>
    <submittedName>
        <fullName evidence="1">Uncharacterized protein</fullName>
    </submittedName>
</protein>